<dbReference type="CDD" id="cd00082">
    <property type="entry name" value="HisKA"/>
    <property type="match status" value="1"/>
</dbReference>
<evidence type="ECO:0000259" key="15">
    <source>
        <dbReference type="PROSITE" id="PS50112"/>
    </source>
</evidence>
<dbReference type="Gene3D" id="3.30.565.10">
    <property type="entry name" value="Histidine kinase-like ATPase, C-terminal domain"/>
    <property type="match status" value="1"/>
</dbReference>
<evidence type="ECO:0000256" key="8">
    <source>
        <dbReference type="ARBA" id="ARBA00022741"/>
    </source>
</evidence>
<dbReference type="eggNOG" id="COG4251">
    <property type="taxonomic scope" value="Bacteria"/>
</dbReference>
<keyword evidence="10" id="KW-0067">ATP-binding</keyword>
<dbReference type="InterPro" id="IPR050351">
    <property type="entry name" value="BphY/WalK/GraS-like"/>
</dbReference>
<feature type="domain" description="Histidine kinase" evidence="14">
    <location>
        <begin position="520"/>
        <end position="731"/>
    </location>
</feature>
<dbReference type="Gene3D" id="6.10.340.10">
    <property type="match status" value="1"/>
</dbReference>
<organism evidence="18 19">
    <name type="scientific">Oceanicola granulosus (strain ATCC BAA-861 / DSM 15982 / KCTC 12143 / HTCC2516)</name>
    <dbReference type="NCBI Taxonomy" id="314256"/>
    <lineage>
        <taxon>Bacteria</taxon>
        <taxon>Pseudomonadati</taxon>
        <taxon>Pseudomonadota</taxon>
        <taxon>Alphaproteobacteria</taxon>
        <taxon>Rhodobacterales</taxon>
        <taxon>Roseobacteraceae</taxon>
        <taxon>Oceanicola</taxon>
    </lineage>
</organism>
<dbReference type="GO" id="GO:0000155">
    <property type="term" value="F:phosphorelay sensor kinase activity"/>
    <property type="evidence" value="ECO:0007669"/>
    <property type="project" value="InterPro"/>
</dbReference>
<name>Q2CI84_OCEGH</name>
<evidence type="ECO:0000256" key="7">
    <source>
        <dbReference type="ARBA" id="ARBA00022692"/>
    </source>
</evidence>
<keyword evidence="12" id="KW-0902">Two-component regulatory system</keyword>
<dbReference type="GO" id="GO:0007234">
    <property type="term" value="P:osmosensory signaling via phosphorelay pathway"/>
    <property type="evidence" value="ECO:0007669"/>
    <property type="project" value="TreeGrafter"/>
</dbReference>
<dbReference type="InterPro" id="IPR000014">
    <property type="entry name" value="PAS"/>
</dbReference>
<dbReference type="InterPro" id="IPR036097">
    <property type="entry name" value="HisK_dim/P_sf"/>
</dbReference>
<dbReference type="Pfam" id="PF13426">
    <property type="entry name" value="PAS_9"/>
    <property type="match status" value="1"/>
</dbReference>
<dbReference type="CDD" id="cd06225">
    <property type="entry name" value="HAMP"/>
    <property type="match status" value="1"/>
</dbReference>
<keyword evidence="5" id="KW-0597">Phosphoprotein</keyword>
<keyword evidence="6" id="KW-0808">Transferase</keyword>
<dbReference type="GO" id="GO:0030295">
    <property type="term" value="F:protein kinase activator activity"/>
    <property type="evidence" value="ECO:0007669"/>
    <property type="project" value="TreeGrafter"/>
</dbReference>
<evidence type="ECO:0000259" key="17">
    <source>
        <dbReference type="PROSITE" id="PS50885"/>
    </source>
</evidence>
<dbReference type="PRINTS" id="PR00344">
    <property type="entry name" value="BCTRLSENSOR"/>
</dbReference>
<dbReference type="InterPro" id="IPR003661">
    <property type="entry name" value="HisK_dim/P_dom"/>
</dbReference>
<keyword evidence="11" id="KW-1133">Transmembrane helix</keyword>
<evidence type="ECO:0000256" key="4">
    <source>
        <dbReference type="ARBA" id="ARBA00022475"/>
    </source>
</evidence>
<keyword evidence="4" id="KW-1003">Cell membrane</keyword>
<comment type="caution">
    <text evidence="18">The sequence shown here is derived from an EMBL/GenBank/DDBJ whole genome shotgun (WGS) entry which is preliminary data.</text>
</comment>
<evidence type="ECO:0000259" key="16">
    <source>
        <dbReference type="PROSITE" id="PS50113"/>
    </source>
</evidence>
<evidence type="ECO:0000256" key="11">
    <source>
        <dbReference type="ARBA" id="ARBA00022989"/>
    </source>
</evidence>
<dbReference type="GO" id="GO:0005886">
    <property type="term" value="C:plasma membrane"/>
    <property type="evidence" value="ECO:0007669"/>
    <property type="project" value="UniProtKB-SubCell"/>
</dbReference>
<dbReference type="InterPro" id="IPR048760">
    <property type="entry name" value="VP0354-like_sensor_dom"/>
</dbReference>
<dbReference type="SUPFAM" id="SSF55874">
    <property type="entry name" value="ATPase domain of HSP90 chaperone/DNA topoisomerase II/histidine kinase"/>
    <property type="match status" value="1"/>
</dbReference>
<evidence type="ECO:0000256" key="13">
    <source>
        <dbReference type="ARBA" id="ARBA00023136"/>
    </source>
</evidence>
<dbReference type="InterPro" id="IPR003594">
    <property type="entry name" value="HATPase_dom"/>
</dbReference>
<dbReference type="EMBL" id="AAOT01000004">
    <property type="protein sequence ID" value="EAR52374.1"/>
    <property type="molecule type" value="Genomic_DNA"/>
</dbReference>
<feature type="domain" description="PAC" evidence="16">
    <location>
        <begin position="452"/>
        <end position="502"/>
    </location>
</feature>
<dbReference type="Gene3D" id="3.30.450.20">
    <property type="entry name" value="PAS domain"/>
    <property type="match status" value="2"/>
</dbReference>
<accession>Q2CI84</accession>
<dbReference type="InterPro" id="IPR004358">
    <property type="entry name" value="Sig_transdc_His_kin-like_C"/>
</dbReference>
<dbReference type="PROSITE" id="PS50112">
    <property type="entry name" value="PAS"/>
    <property type="match status" value="1"/>
</dbReference>
<dbReference type="SUPFAM" id="SSF103190">
    <property type="entry name" value="Sensory domain-like"/>
    <property type="match status" value="1"/>
</dbReference>
<keyword evidence="8" id="KW-0547">Nucleotide-binding</keyword>
<dbReference type="PROSITE" id="PS50885">
    <property type="entry name" value="HAMP"/>
    <property type="match status" value="1"/>
</dbReference>
<dbReference type="InterPro" id="IPR000700">
    <property type="entry name" value="PAS-assoc_C"/>
</dbReference>
<dbReference type="SMART" id="SM00387">
    <property type="entry name" value="HATPase_c"/>
    <property type="match status" value="1"/>
</dbReference>
<evidence type="ECO:0000256" key="10">
    <source>
        <dbReference type="ARBA" id="ARBA00022840"/>
    </source>
</evidence>
<dbReference type="Pfam" id="PF21623">
    <property type="entry name" value="HK_sensor_dom_bact"/>
    <property type="match status" value="1"/>
</dbReference>
<evidence type="ECO:0000256" key="12">
    <source>
        <dbReference type="ARBA" id="ARBA00023012"/>
    </source>
</evidence>
<dbReference type="InterPro" id="IPR003660">
    <property type="entry name" value="HAMP_dom"/>
</dbReference>
<dbReference type="eggNOG" id="COG4191">
    <property type="taxonomic scope" value="Bacteria"/>
</dbReference>
<evidence type="ECO:0000256" key="1">
    <source>
        <dbReference type="ARBA" id="ARBA00000085"/>
    </source>
</evidence>
<dbReference type="GO" id="GO:0000156">
    <property type="term" value="F:phosphorelay response regulator activity"/>
    <property type="evidence" value="ECO:0007669"/>
    <property type="project" value="TreeGrafter"/>
</dbReference>
<dbReference type="PANTHER" id="PTHR42878">
    <property type="entry name" value="TWO-COMPONENT HISTIDINE KINASE"/>
    <property type="match status" value="1"/>
</dbReference>
<protein>
    <recommendedName>
        <fullName evidence="3">histidine kinase</fullName>
        <ecNumber evidence="3">2.7.13.3</ecNumber>
    </recommendedName>
</protein>
<comment type="catalytic activity">
    <reaction evidence="1">
        <text>ATP + protein L-histidine = ADP + protein N-phospho-L-histidine.</text>
        <dbReference type="EC" id="2.7.13.3"/>
    </reaction>
</comment>
<dbReference type="PANTHER" id="PTHR42878:SF15">
    <property type="entry name" value="BACTERIOPHYTOCHROME"/>
    <property type="match status" value="1"/>
</dbReference>
<evidence type="ECO:0000259" key="14">
    <source>
        <dbReference type="PROSITE" id="PS50109"/>
    </source>
</evidence>
<dbReference type="CDD" id="cd00130">
    <property type="entry name" value="PAS"/>
    <property type="match status" value="1"/>
</dbReference>
<sequence>MRLSLQAKFALLAFSVALLSSSVVITLGQLIEAERREERAEEALETAAQQHVEPVRRQFNLMAADAELLAAMPIISSITAGGGVSPSLRSRSESLFVGMLRSRPHYSQVRFIGQKSDWRELVRVDQGPSGIERVRGGSLQSKAAEPYLASLQSLQSGEAYFSRITYNREHGQPVGPPTIRVVQPVQDTSGQLFGVIVINADFERMLQTAGENFSDDFEVTIATDVAEYMSFGTGLPPRLVFRDERKSLSDERAAILEESSTVAVLDEEVIYRSEVVVPAAGTPFSLYVLTVAREEDLFRPTVDLLGVGIASLIFSATSASLASLIGAGITAPLRRLTATIRSSGTETLNLASLQPEADDEAGELARAFAELADRLQRESERYRTLFAGIADGVMSVRRDGTIEDVNDAMEDLFGYEKAELVGRKIDLLLPPDILREWTDLASKNPVPQLTNEQAGIRGLRSDGNIVPLEVSISRIEVAGGEQFIAIVRDISERLQADEQTAKLLAALQTSNAELDKFAYVASHDLRAPLRVIQNAAVWLEEDLAPHLTEDTRESLDLLQVRVERMDRLLDDLLQHSRIGRDEDVAEFTTGGDVIDAVAALLCLPDGFHLNVGEDFLHLRLRRMPIQMILLNLIGNAIKHHDQQHGSVDVSARDAGAMHVIRIEDDGPGIPPKYHEKVFEMFQTLKPRDHVDGSGMGLALVKKQTEVAGGSIRLYSDGQRGSAFELHWPKVAIDNRQGEIAA</sequence>
<dbReference type="Gene3D" id="1.10.287.130">
    <property type="match status" value="1"/>
</dbReference>
<evidence type="ECO:0000313" key="19">
    <source>
        <dbReference type="Proteomes" id="UP000003635"/>
    </source>
</evidence>
<dbReference type="SMART" id="SM00388">
    <property type="entry name" value="HisKA"/>
    <property type="match status" value="1"/>
</dbReference>
<keyword evidence="19" id="KW-1185">Reference proteome</keyword>
<dbReference type="SUPFAM" id="SSF55785">
    <property type="entry name" value="PYP-like sensor domain (PAS domain)"/>
    <property type="match status" value="1"/>
</dbReference>
<keyword evidence="13" id="KW-0472">Membrane</keyword>
<dbReference type="STRING" id="314256.OG2516_07852"/>
<dbReference type="NCBIfam" id="TIGR00229">
    <property type="entry name" value="sensory_box"/>
    <property type="match status" value="1"/>
</dbReference>
<feature type="domain" description="PAS" evidence="15">
    <location>
        <begin position="378"/>
        <end position="432"/>
    </location>
</feature>
<evidence type="ECO:0000256" key="5">
    <source>
        <dbReference type="ARBA" id="ARBA00022553"/>
    </source>
</evidence>
<proteinExistence type="predicted"/>
<dbReference type="Pfam" id="PF02518">
    <property type="entry name" value="HATPase_c"/>
    <property type="match status" value="1"/>
</dbReference>
<dbReference type="InterPro" id="IPR036890">
    <property type="entry name" value="HATPase_C_sf"/>
</dbReference>
<dbReference type="GO" id="GO:0005524">
    <property type="term" value="F:ATP binding"/>
    <property type="evidence" value="ECO:0007669"/>
    <property type="project" value="UniProtKB-KW"/>
</dbReference>
<dbReference type="HOGENOM" id="CLU_016689_0_0_5"/>
<comment type="subcellular location">
    <subcellularLocation>
        <location evidence="2">Cell membrane</location>
        <topology evidence="2">Multi-pass membrane protein</topology>
    </subcellularLocation>
</comment>
<evidence type="ECO:0000256" key="2">
    <source>
        <dbReference type="ARBA" id="ARBA00004651"/>
    </source>
</evidence>
<dbReference type="PROSITE" id="PS50113">
    <property type="entry name" value="PAC"/>
    <property type="match status" value="1"/>
</dbReference>
<dbReference type="Pfam" id="PF00512">
    <property type="entry name" value="HisKA"/>
    <property type="match status" value="1"/>
</dbReference>
<dbReference type="PROSITE" id="PS50109">
    <property type="entry name" value="HIS_KIN"/>
    <property type="match status" value="1"/>
</dbReference>
<dbReference type="InterPro" id="IPR029151">
    <property type="entry name" value="Sensor-like_sf"/>
</dbReference>
<feature type="domain" description="HAMP" evidence="17">
    <location>
        <begin position="327"/>
        <end position="380"/>
    </location>
</feature>
<evidence type="ECO:0000313" key="18">
    <source>
        <dbReference type="EMBL" id="EAR52374.1"/>
    </source>
</evidence>
<dbReference type="InterPro" id="IPR005467">
    <property type="entry name" value="His_kinase_dom"/>
</dbReference>
<evidence type="ECO:0000256" key="6">
    <source>
        <dbReference type="ARBA" id="ARBA00022679"/>
    </source>
</evidence>
<dbReference type="SUPFAM" id="SSF47384">
    <property type="entry name" value="Homodimeric domain of signal transducing histidine kinase"/>
    <property type="match status" value="1"/>
</dbReference>
<dbReference type="Proteomes" id="UP000003635">
    <property type="component" value="Unassembled WGS sequence"/>
</dbReference>
<dbReference type="InterPro" id="IPR035965">
    <property type="entry name" value="PAS-like_dom_sf"/>
</dbReference>
<dbReference type="CDD" id="cd00075">
    <property type="entry name" value="HATPase"/>
    <property type="match status" value="1"/>
</dbReference>
<gene>
    <name evidence="18" type="ORF">OG2516_07852</name>
</gene>
<keyword evidence="9 18" id="KW-0418">Kinase</keyword>
<keyword evidence="7" id="KW-0812">Transmembrane</keyword>
<evidence type="ECO:0000256" key="9">
    <source>
        <dbReference type="ARBA" id="ARBA00022777"/>
    </source>
</evidence>
<dbReference type="SMART" id="SM00091">
    <property type="entry name" value="PAS"/>
    <property type="match status" value="1"/>
</dbReference>
<dbReference type="EC" id="2.7.13.3" evidence="3"/>
<evidence type="ECO:0000256" key="3">
    <source>
        <dbReference type="ARBA" id="ARBA00012438"/>
    </source>
</evidence>
<dbReference type="AlphaFoldDB" id="Q2CI84"/>
<reference evidence="18 19" key="1">
    <citation type="journal article" date="2010" name="J. Bacteriol.">
        <title>Genome sequences of Oceanicola granulosus HTCC2516(T) and Oceanicola batsensis HTCC2597(TDelta).</title>
        <authorList>
            <person name="Thrash J.C."/>
            <person name="Cho J.C."/>
            <person name="Vergin K.L."/>
            <person name="Giovannoni S.J."/>
        </authorList>
    </citation>
    <scope>NUCLEOTIDE SEQUENCE [LARGE SCALE GENOMIC DNA]</scope>
    <source>
        <strain evidence="19">ATCC BAA-861 / DSM 15982 / KCTC 12143 / HTCC2516</strain>
    </source>
</reference>